<keyword evidence="3 5" id="KW-1133">Transmembrane helix</keyword>
<keyword evidence="7" id="KW-1185">Reference proteome</keyword>
<dbReference type="GO" id="GO:0016020">
    <property type="term" value="C:membrane"/>
    <property type="evidence" value="ECO:0007669"/>
    <property type="project" value="UniProtKB-SubCell"/>
</dbReference>
<accession>A0A7X5KPG2</accession>
<evidence type="ECO:0000256" key="5">
    <source>
        <dbReference type="SAM" id="Phobius"/>
    </source>
</evidence>
<protein>
    <submittedName>
        <fullName evidence="6">CvpA family protein</fullName>
    </submittedName>
</protein>
<gene>
    <name evidence="6" type="ORF">GXN74_09925</name>
</gene>
<comment type="caution">
    <text evidence="6">The sequence shown here is derived from an EMBL/GenBank/DDBJ whole genome shotgun (WGS) entry which is preliminary data.</text>
</comment>
<dbReference type="RefSeq" id="WP_162370782.1">
    <property type="nucleotide sequence ID" value="NZ_JAAEEH010000027.1"/>
</dbReference>
<name>A0A7X5KPG2_9FIRM</name>
<keyword evidence="2 5" id="KW-0812">Transmembrane</keyword>
<feature type="transmembrane region" description="Helical" evidence="5">
    <location>
        <begin position="33"/>
        <end position="55"/>
    </location>
</feature>
<reference evidence="6 7" key="1">
    <citation type="submission" date="2020-01" db="EMBL/GenBank/DDBJ databases">
        <title>Anaeroalcalibacter tamaniensis gen. nov., sp. nov., moderately halophilic strictly anaerobic fermenter bacterium from mud volcano of Taman peninsula.</title>
        <authorList>
            <person name="Frolova A."/>
            <person name="Merkel A.Y."/>
            <person name="Slobodkin A.I."/>
        </authorList>
    </citation>
    <scope>NUCLEOTIDE SEQUENCE [LARGE SCALE GENOMIC DNA]</scope>
    <source>
        <strain evidence="6 7">F-3ap</strain>
    </source>
</reference>
<evidence type="ECO:0000256" key="2">
    <source>
        <dbReference type="ARBA" id="ARBA00022692"/>
    </source>
</evidence>
<dbReference type="EMBL" id="JAAEEH010000027">
    <property type="protein sequence ID" value="NDL68057.1"/>
    <property type="molecule type" value="Genomic_DNA"/>
</dbReference>
<evidence type="ECO:0000313" key="7">
    <source>
        <dbReference type="Proteomes" id="UP000461585"/>
    </source>
</evidence>
<feature type="transmembrane region" description="Helical" evidence="5">
    <location>
        <begin position="168"/>
        <end position="191"/>
    </location>
</feature>
<evidence type="ECO:0000256" key="4">
    <source>
        <dbReference type="ARBA" id="ARBA00023136"/>
    </source>
</evidence>
<dbReference type="AlphaFoldDB" id="A0A7X5KPG2"/>
<comment type="subcellular location">
    <subcellularLocation>
        <location evidence="1">Membrane</location>
        <topology evidence="1">Multi-pass membrane protein</topology>
    </subcellularLocation>
</comment>
<keyword evidence="4 5" id="KW-0472">Membrane</keyword>
<dbReference type="Proteomes" id="UP000461585">
    <property type="component" value="Unassembled WGS sequence"/>
</dbReference>
<sequence>MNLLDMLLLVFCLAIICVSYRNGLVKTLFKLSSALFSLVLAFFIYPMVTAVLTGATGIQASVGERVSGFLSMDPAVQNMISPEDQIMFLQGMPLPPYLRTLLIRNNNTEVYQLFQVDSLESYITSMLANLIIGALAFVATFFLVWLLIGMLGASLDLASRLPLVKQANGLLGIFAGVVFGGILTYILTYLLDAVTMMGTFPQLRESMVESMVVRWVLENNPVTMLMAEYRKFH</sequence>
<proteinExistence type="predicted"/>
<feature type="transmembrane region" description="Helical" evidence="5">
    <location>
        <begin position="127"/>
        <end position="148"/>
    </location>
</feature>
<evidence type="ECO:0000256" key="3">
    <source>
        <dbReference type="ARBA" id="ARBA00022989"/>
    </source>
</evidence>
<organism evidence="6 7">
    <name type="scientific">Anaerotalea alkaliphila</name>
    <dbReference type="NCBI Taxonomy" id="2662126"/>
    <lineage>
        <taxon>Bacteria</taxon>
        <taxon>Bacillati</taxon>
        <taxon>Bacillota</taxon>
        <taxon>Clostridia</taxon>
        <taxon>Eubacteriales</taxon>
        <taxon>Anaerotalea</taxon>
    </lineage>
</organism>
<dbReference type="GO" id="GO:0009403">
    <property type="term" value="P:toxin biosynthetic process"/>
    <property type="evidence" value="ECO:0007669"/>
    <property type="project" value="InterPro"/>
</dbReference>
<dbReference type="InterPro" id="IPR003825">
    <property type="entry name" value="Colicin-V_CvpA"/>
</dbReference>
<dbReference type="Pfam" id="PF02674">
    <property type="entry name" value="Colicin_V"/>
    <property type="match status" value="1"/>
</dbReference>
<evidence type="ECO:0000313" key="6">
    <source>
        <dbReference type="EMBL" id="NDL68057.1"/>
    </source>
</evidence>
<evidence type="ECO:0000256" key="1">
    <source>
        <dbReference type="ARBA" id="ARBA00004141"/>
    </source>
</evidence>